<protein>
    <recommendedName>
        <fullName evidence="7">Beta-lactamase-related domain-containing protein</fullName>
    </recommendedName>
</protein>
<dbReference type="InterPro" id="IPR012223">
    <property type="entry name" value="TEII"/>
</dbReference>
<dbReference type="GeneID" id="9619101"/>
<dbReference type="OrthoDB" id="541883at2759"/>
<dbReference type="EMBL" id="GL378379">
    <property type="protein sequence ID" value="EFJ42713.1"/>
    <property type="molecule type" value="Genomic_DNA"/>
</dbReference>
<feature type="domain" description="Beta-lactamase-related" evidence="3">
    <location>
        <begin position="24"/>
        <end position="381"/>
    </location>
</feature>
<dbReference type="Proteomes" id="UP000001058">
    <property type="component" value="Unassembled WGS sequence"/>
</dbReference>
<dbReference type="Gene3D" id="3.40.710.10">
    <property type="entry name" value="DD-peptidase/beta-lactamase superfamily"/>
    <property type="match status" value="1"/>
</dbReference>
<evidence type="ECO:0000313" key="6">
    <source>
        <dbReference type="Proteomes" id="UP000001058"/>
    </source>
</evidence>
<feature type="region of interest" description="Disordered" evidence="2">
    <location>
        <begin position="257"/>
        <end position="292"/>
    </location>
</feature>
<feature type="domain" description="Thioesterase" evidence="4">
    <location>
        <begin position="650"/>
        <end position="759"/>
    </location>
</feature>
<dbReference type="KEGG" id="vcn:VOLCADRAFT_97155"/>
<dbReference type="STRING" id="3068.D8UC09"/>
<dbReference type="Pfam" id="PF00144">
    <property type="entry name" value="Beta-lactamase"/>
    <property type="match status" value="1"/>
</dbReference>
<feature type="region of interest" description="Disordered" evidence="2">
    <location>
        <begin position="317"/>
        <end position="359"/>
    </location>
</feature>
<reference evidence="5 6" key="1">
    <citation type="journal article" date="2010" name="Science">
        <title>Genomic analysis of organismal complexity in the multicellular green alga Volvox carteri.</title>
        <authorList>
            <person name="Prochnik S.E."/>
            <person name="Umen J."/>
            <person name="Nedelcu A.M."/>
            <person name="Hallmann A."/>
            <person name="Miller S.M."/>
            <person name="Nishii I."/>
            <person name="Ferris P."/>
            <person name="Kuo A."/>
            <person name="Mitros T."/>
            <person name="Fritz-Laylin L.K."/>
            <person name="Hellsten U."/>
            <person name="Chapman J."/>
            <person name="Simakov O."/>
            <person name="Rensing S.A."/>
            <person name="Terry A."/>
            <person name="Pangilinan J."/>
            <person name="Kapitonov V."/>
            <person name="Jurka J."/>
            <person name="Salamov A."/>
            <person name="Shapiro H."/>
            <person name="Schmutz J."/>
            <person name="Grimwood J."/>
            <person name="Lindquist E."/>
            <person name="Lucas S."/>
            <person name="Grigoriev I.V."/>
            <person name="Schmitt R."/>
            <person name="Kirk D."/>
            <person name="Rokhsar D.S."/>
        </authorList>
    </citation>
    <scope>NUCLEOTIDE SEQUENCE [LARGE SCALE GENOMIC DNA]</scope>
    <source>
        <strain evidence="6">f. Nagariensis / Eve</strain>
    </source>
</reference>
<evidence type="ECO:0000259" key="3">
    <source>
        <dbReference type="Pfam" id="PF00144"/>
    </source>
</evidence>
<feature type="compositionally biased region" description="Low complexity" evidence="2">
    <location>
        <begin position="470"/>
        <end position="480"/>
    </location>
</feature>
<feature type="region of interest" description="Disordered" evidence="2">
    <location>
        <begin position="816"/>
        <end position="851"/>
    </location>
</feature>
<feature type="region of interest" description="Disordered" evidence="2">
    <location>
        <begin position="470"/>
        <end position="575"/>
    </location>
</feature>
<organism evidence="6">
    <name type="scientific">Volvox carteri f. nagariensis</name>
    <dbReference type="NCBI Taxonomy" id="3068"/>
    <lineage>
        <taxon>Eukaryota</taxon>
        <taxon>Viridiplantae</taxon>
        <taxon>Chlorophyta</taxon>
        <taxon>core chlorophytes</taxon>
        <taxon>Chlorophyceae</taxon>
        <taxon>CS clade</taxon>
        <taxon>Chlamydomonadales</taxon>
        <taxon>Volvocaceae</taxon>
        <taxon>Volvox</taxon>
    </lineage>
</organism>
<proteinExistence type="inferred from homology"/>
<dbReference type="Gene3D" id="3.40.50.1820">
    <property type="entry name" value="alpha/beta hydrolase"/>
    <property type="match status" value="1"/>
</dbReference>
<dbReference type="SUPFAM" id="SSF56601">
    <property type="entry name" value="beta-lactamase/transpeptidase-like"/>
    <property type="match status" value="1"/>
</dbReference>
<accession>D8UC09</accession>
<sequence>MDFARPDAVEAFLHLHVYKALQETGVCGATVCVAKLGRYSFSIPNCYGFADPARGVVLDPRSSLFDLGGCAKVLAALALLQLLQEGGLPVATDINSLLPPELKVDTSRHGRVTVQHLLTHTSGLQHGGCGGGSGGVGGDRGAAAGGGTAAEGGSSAAAAAVSVMSPRSAGERHQQQQQQQQPSSGPSGCSPGRERVKTVVMSYMLAQPVHAAKPPGTYRPHDLDYMLIGAIIEHLTGESYDTYVKDVLLEPLGVRLPPQPRDPRVGYENGASAANATTPGDVANGSLPNDRRPSVFVQVGQRVLEQARVRALEQGRPVGLSDCSGNTGGAGPEALSSLQENPARPGTTPDKKVLARYDPPPLTPVGGLVLTTEDISRMLPLLLHNSAAAGGDPDPGAGGSGGLGRSLLSSLYEIRLYDFIKDVGVAYGGLVSLGLGRCGDRVVSCESPPPPPSTRELALTAQAAAQAARAAALEEAARAGQGEEEGEGEQGADGKEAPLASAPRLQSDQPAPLLRVGAPGEVADRSADEPGLPEQDTQQQQKQRQQQQRGEEQQGLSPATCGDSDGGGDSGGAVPPDLPSLVHPCLLLVAPEGGLALVVCCNTAGPQGAAFCRSVATKLLERYRPAELPRSVVRSWLAAVPPPRQDAIVHLAVFPPACCLNPTTYFDGWQLSMPDFIKLHCLQAPGHGTRRHEPCEQQRLPKLVPPAAAALLAGVPADSPLALFGHGLGALWAFEVARRMEGLYQRQLLHLFVCACAAPTCFPPARGGDGGGAGEGGGGGGSVRRFQTWWIPDQQRQQLLLQKQYQEQMLQQFQTLPRQPSLPADRPGTSARGPPPLPGSPASESSKGKGDLPELYELNDELFITSCRNHPRFPRQLRHDIKAILDHLPLLRADIETELRYNFLPPTPSLCPSVAAVLASVQNKADEETRISQGLLSCPITVLIPERETALGPDVTAGWEQVTTGPVRFLSVGGDYHCLEERSTRGQVVAAITGALGRQMSVHTPWLGKLRPERAGGSHHRDLPSSISPSAPYQTHWITVFCPVPFPAQPSVAANVHSGHVVVVVVVVDLPSAAAAAACG</sequence>
<evidence type="ECO:0000313" key="5">
    <source>
        <dbReference type="EMBL" id="EFJ42713.1"/>
    </source>
</evidence>
<dbReference type="InParanoid" id="D8UC09"/>
<feature type="compositionally biased region" description="Low complexity" evidence="2">
    <location>
        <begin position="175"/>
        <end position="191"/>
    </location>
</feature>
<dbReference type="PANTHER" id="PTHR11487:SF0">
    <property type="entry name" value="S-ACYL FATTY ACID SYNTHASE THIOESTERASE, MEDIUM CHAIN"/>
    <property type="match status" value="1"/>
</dbReference>
<comment type="similarity">
    <text evidence="1">Belongs to the thioesterase family.</text>
</comment>
<keyword evidence="6" id="KW-1185">Reference proteome</keyword>
<dbReference type="RefSeq" id="XP_002956174.1">
    <property type="nucleotide sequence ID" value="XM_002956128.1"/>
</dbReference>
<feature type="compositionally biased region" description="Low complexity" evidence="2">
    <location>
        <begin position="538"/>
        <end position="548"/>
    </location>
</feature>
<feature type="region of interest" description="Disordered" evidence="2">
    <location>
        <begin position="157"/>
        <end position="193"/>
    </location>
</feature>
<name>D8UC09_VOLCA</name>
<evidence type="ECO:0000259" key="4">
    <source>
        <dbReference type="Pfam" id="PF00975"/>
    </source>
</evidence>
<dbReference type="GO" id="GO:0008610">
    <property type="term" value="P:lipid biosynthetic process"/>
    <property type="evidence" value="ECO:0007669"/>
    <property type="project" value="TreeGrafter"/>
</dbReference>
<dbReference type="InterPro" id="IPR029058">
    <property type="entry name" value="AB_hydrolase_fold"/>
</dbReference>
<evidence type="ECO:0008006" key="7">
    <source>
        <dbReference type="Google" id="ProtNLM"/>
    </source>
</evidence>
<dbReference type="AlphaFoldDB" id="D8UC09"/>
<dbReference type="SUPFAM" id="SSF53474">
    <property type="entry name" value="alpha/beta-Hydrolases"/>
    <property type="match status" value="1"/>
</dbReference>
<dbReference type="PANTHER" id="PTHR11487">
    <property type="entry name" value="THIOESTERASE"/>
    <property type="match status" value="1"/>
</dbReference>
<dbReference type="InterPro" id="IPR001031">
    <property type="entry name" value="Thioesterase"/>
</dbReference>
<evidence type="ECO:0000256" key="1">
    <source>
        <dbReference type="ARBA" id="ARBA00007169"/>
    </source>
</evidence>
<dbReference type="InterPro" id="IPR012338">
    <property type="entry name" value="Beta-lactam/transpept-like"/>
</dbReference>
<gene>
    <name evidence="5" type="ORF">VOLCADRAFT_97155</name>
</gene>
<evidence type="ECO:0000256" key="2">
    <source>
        <dbReference type="SAM" id="MobiDB-lite"/>
    </source>
</evidence>
<dbReference type="InterPro" id="IPR001466">
    <property type="entry name" value="Beta-lactam-related"/>
</dbReference>
<dbReference type="Pfam" id="PF00975">
    <property type="entry name" value="Thioesterase"/>
    <property type="match status" value="1"/>
</dbReference>